<keyword evidence="4" id="KW-1185">Reference proteome</keyword>
<dbReference type="EMBL" id="CP034459">
    <property type="protein sequence ID" value="QBM89261.1"/>
    <property type="molecule type" value="Genomic_DNA"/>
</dbReference>
<dbReference type="GO" id="GO:0003682">
    <property type="term" value="F:chromatin binding"/>
    <property type="evidence" value="ECO:0007669"/>
    <property type="project" value="TreeGrafter"/>
</dbReference>
<dbReference type="GO" id="GO:0140588">
    <property type="term" value="P:chromatin looping"/>
    <property type="evidence" value="ECO:0007669"/>
    <property type="project" value="InterPro"/>
</dbReference>
<dbReference type="InterPro" id="IPR024986">
    <property type="entry name" value="Nipped-B_C"/>
</dbReference>
<dbReference type="SUPFAM" id="SSF48371">
    <property type="entry name" value="ARM repeat"/>
    <property type="match status" value="1"/>
</dbReference>
<evidence type="ECO:0000313" key="3">
    <source>
        <dbReference type="EMBL" id="QBM89261.1"/>
    </source>
</evidence>
<dbReference type="STRING" id="2163413.A0A4P6XTC6"/>
<gene>
    <name evidence="3" type="primary">MPUL0D03250</name>
    <name evidence="3" type="ORF">METSCH_D03250</name>
</gene>
<keyword evidence="1" id="KW-0677">Repeat</keyword>
<comment type="similarity">
    <text evidence="1">Belongs to the SCC2/Nipped-B family.</text>
</comment>
<dbReference type="GO" id="GO:0071169">
    <property type="term" value="P:establishment of protein localization to chromatin"/>
    <property type="evidence" value="ECO:0007669"/>
    <property type="project" value="TreeGrafter"/>
</dbReference>
<dbReference type="PANTHER" id="PTHR21704">
    <property type="entry name" value="NIPPED-B-LIKE PROTEIN DELANGIN SCC2-RELATED"/>
    <property type="match status" value="1"/>
</dbReference>
<dbReference type="PANTHER" id="PTHR21704:SF18">
    <property type="entry name" value="NIPPED-B-LIKE PROTEIN"/>
    <property type="match status" value="1"/>
</dbReference>
<dbReference type="GO" id="GO:0061775">
    <property type="term" value="F:cohesin loader activity"/>
    <property type="evidence" value="ECO:0007669"/>
    <property type="project" value="InterPro"/>
</dbReference>
<evidence type="ECO:0000313" key="4">
    <source>
        <dbReference type="Proteomes" id="UP000292447"/>
    </source>
</evidence>
<dbReference type="GO" id="GO:0090694">
    <property type="term" value="C:Scc2-Scc4 cohesin loading complex"/>
    <property type="evidence" value="ECO:0007669"/>
    <property type="project" value="TreeGrafter"/>
</dbReference>
<evidence type="ECO:0000259" key="2">
    <source>
        <dbReference type="Pfam" id="PF12830"/>
    </source>
</evidence>
<keyword evidence="1" id="KW-0131">Cell cycle</keyword>
<reference evidence="4" key="1">
    <citation type="submission" date="2019-03" db="EMBL/GenBank/DDBJ databases">
        <title>Snf2 controls pulcherriminic acid biosynthesis and connects pigmentation and antifungal activity of the yeast Metschnikowia pulcherrima.</title>
        <authorList>
            <person name="Gore-Lloyd D."/>
            <person name="Sumann I."/>
            <person name="Brachmann A.O."/>
            <person name="Schneeberger K."/>
            <person name="Ortiz-Merino R.A."/>
            <person name="Moreno-Beltran M."/>
            <person name="Schlaefli M."/>
            <person name="Kirner P."/>
            <person name="Santos Kron A."/>
            <person name="Wolfe K.H."/>
            <person name="Piel J."/>
            <person name="Ahrens C.H."/>
            <person name="Henk D."/>
            <person name="Freimoser F.M."/>
        </authorList>
    </citation>
    <scope>NUCLEOTIDE SEQUENCE [LARGE SCALE GENOMIC DNA]</scope>
    <source>
        <strain evidence="4">APC 1.2</strain>
    </source>
</reference>
<proteinExistence type="inferred from homology"/>
<dbReference type="GO" id="GO:1990414">
    <property type="term" value="P:replication-born double-strand break repair via sister chromatid exchange"/>
    <property type="evidence" value="ECO:0007669"/>
    <property type="project" value="TreeGrafter"/>
</dbReference>
<name>A0A4P6XTC6_9ASCO</name>
<keyword evidence="1" id="KW-0539">Nucleus</keyword>
<feature type="domain" description="Sister chromatid cohesion C-terminal" evidence="2">
    <location>
        <begin position="1235"/>
        <end position="1414"/>
    </location>
</feature>
<organism evidence="3 4">
    <name type="scientific">Metschnikowia aff. pulcherrima</name>
    <dbReference type="NCBI Taxonomy" id="2163413"/>
    <lineage>
        <taxon>Eukaryota</taxon>
        <taxon>Fungi</taxon>
        <taxon>Dikarya</taxon>
        <taxon>Ascomycota</taxon>
        <taxon>Saccharomycotina</taxon>
        <taxon>Pichiomycetes</taxon>
        <taxon>Metschnikowiaceae</taxon>
        <taxon>Metschnikowia</taxon>
    </lineage>
</organism>
<dbReference type="Proteomes" id="UP000292447">
    <property type="component" value="Chromosome IV"/>
</dbReference>
<protein>
    <recommendedName>
        <fullName evidence="1">Sister chromatid cohesion protein</fullName>
    </recommendedName>
</protein>
<dbReference type="InterPro" id="IPR016024">
    <property type="entry name" value="ARM-type_fold"/>
</dbReference>
<dbReference type="Pfam" id="PF12830">
    <property type="entry name" value="Nipped-B_C"/>
    <property type="match status" value="1"/>
</dbReference>
<comment type="subcellular location">
    <subcellularLocation>
        <location evidence="1">Nucleus</location>
    </subcellularLocation>
</comment>
<accession>A0A4P6XTC6</accession>
<evidence type="ECO:0000256" key="1">
    <source>
        <dbReference type="RuleBase" id="RU364107"/>
    </source>
</evidence>
<sequence>MNPQTSPPSLTDILGVTPFLDLVPKQDLAPLASFSRIEPQVLEPKSQLPPNTEELLKAFENELHQNNEAAVGLMGRLQSKFRGFDDPDLNLLKFKRPVIAGESDRQFELPKFSRLYDGLISDNVCVEESDLIEFGSDLNIRDFSKDRLDVLNGNETKEEVLQHMRYYKAKYEKELEDDAPIKKRLRKELSDSNRPMRRRINLDRSKLKDSRLISFYNYLDDIVSDSEDEFDQEASSNPLSSRHSDHVFTTPENGLTLTRVGLEEVRRHILELVESRSITDCGSEYLKVVQSLCLNTVRHFMTAGDKHQVNTLRHSFKASSLLLLILNTNTQNRELHLQSYIDCVVCLLSDTLPVIVSSNTYSSLVSDVVECLNMLSTQILSSAADDQTLTQVEYTCIRTVFSEGAVSDFETIRSLAAEILSQIFKKYETQRLFIVNEMLTNIDKLAGSKGLPRQVKLSRGSNVSFFTIFLLRLVHNYDADELKGEVKSLLALPKSVNPHSAANVKRGLILGEAFTTFEAAGSVALQLVDFFLGRMTAADAVYKTIFMGLMDDLYAMMSIPEWPAAETMVFVVIRSLISKMNSQSIPPNEEPFVLEIISRFGLESLELKMKTQEPFSSREEHTSEEADYFRGLHLEVLSHLKLISSKSLDKCAAYRFQLLKTIVFFKNLYDNSIKSKDQAQLFTVITNESMQLSQYSFHVTGVLDQFLGCLQDGALRAPSSYNDMTAVKRYRQLVLETSLNVLYDDFLSLLTVCLESTKVKLASKAIRMLSPLITKNPKILLQPRINTSISKILSQGSALSKDAVIDLLGQFMFSSKEHIIKYHVLIGNRINEDGISVRKRVMKIMTRLFDHTDNLEVVSFAASQILKRLEDEEPSLVDAARVALITIIFDSHKVAEISEMMIVLVNSGEDTCNQLMTFLRRELHDESLRKARSARLKAILDTTFDKIADALDSSELENMERAFALIAALAECDPLLVTQDQLISLQPYLVEEIFDHEVMCLSALKILKLVLPNMKALRSDYISRTNAILLKRLTKFLTNELPEAVQIIEVFSKLTHSATLIKAAISSMKLLWPYINLADELSSKMDASKIRKVLNLIGCFGSYCDFERSKTSFQKANIGLRDSESIVSLITRYTLYFCQQDVDLTIRLTAIRNLLRIAVNHLKLFLSESVLGILDRELESPSQKPKIEIIRGLTVFLKAEDDKMGKKNRNILISSKETSNVGFGANSDNIVDGVCSSIIQRYIATVLKLCPQESFEIGEAAVAFLQLVTKLGFANPKVCISTIIALEASPNKQIKRIACELHSEIFEKHESLADRNYVEAIKMACEYSKRIEPGMHLSNSHFLRSVYRVISTAYLAKKKFINSVVRLFNVRMAIDNLAEAVAQRDTVVFTALNILVLNFTSMEEVYLVLFHLNRFITGEAIDIAERITATIGSKDGKGMSVPNLQILFVFLQTALALIYLKHNLAASYCIRPMMMDGFRPSKPDLELRQPPKIVNFIDFPLSDLGLETKLSNPGSFGPLFTKFIQSTRAYSV</sequence>
<dbReference type="GO" id="GO:0010468">
    <property type="term" value="P:regulation of gene expression"/>
    <property type="evidence" value="ECO:0007669"/>
    <property type="project" value="InterPro"/>
</dbReference>
<dbReference type="GO" id="GO:0034087">
    <property type="term" value="P:establishment of mitotic sister chromatid cohesion"/>
    <property type="evidence" value="ECO:0007669"/>
    <property type="project" value="TreeGrafter"/>
</dbReference>
<dbReference type="InterPro" id="IPR033031">
    <property type="entry name" value="Scc2/Nipped-B"/>
</dbReference>